<accession>A0A1M3TUR8</accession>
<gene>
    <name evidence="1" type="ORF">ASPFODRAFT_420814</name>
</gene>
<name>A0A1M3TUR8_ASPLC</name>
<dbReference type="AlphaFoldDB" id="A0A1M3TUR8"/>
<evidence type="ECO:0000313" key="1">
    <source>
        <dbReference type="EMBL" id="OJZ90421.1"/>
    </source>
</evidence>
<sequence>MYAPRAASLFGDSDSCMYGWELIPQPYRESLVQDLLFDAPQSAQSRFFPYCFILIGTPSHRAMTRPVQCCPTSQLVRYASDCKNTRKLTEHMQWYVLLCKGFLTEDLSLKPPQLRSVSGNGNFLPRTQSQQGVSNESLLISEFQFCF</sequence>
<organism evidence="1 2">
    <name type="scientific">Aspergillus luchuensis (strain CBS 106.47)</name>
    <dbReference type="NCBI Taxonomy" id="1137211"/>
    <lineage>
        <taxon>Eukaryota</taxon>
        <taxon>Fungi</taxon>
        <taxon>Dikarya</taxon>
        <taxon>Ascomycota</taxon>
        <taxon>Pezizomycotina</taxon>
        <taxon>Eurotiomycetes</taxon>
        <taxon>Eurotiomycetidae</taxon>
        <taxon>Eurotiales</taxon>
        <taxon>Aspergillaceae</taxon>
        <taxon>Aspergillus</taxon>
        <taxon>Aspergillus subgen. Circumdati</taxon>
    </lineage>
</organism>
<evidence type="ECO:0000313" key="2">
    <source>
        <dbReference type="Proteomes" id="UP000184063"/>
    </source>
</evidence>
<proteinExistence type="predicted"/>
<dbReference type="OrthoDB" id="10462262at2759"/>
<protein>
    <submittedName>
        <fullName evidence="1">Uncharacterized protein</fullName>
    </submittedName>
</protein>
<dbReference type="Proteomes" id="UP000184063">
    <property type="component" value="Unassembled WGS sequence"/>
</dbReference>
<dbReference type="VEuPathDB" id="FungiDB:ASPFODRAFT_420814"/>
<dbReference type="EMBL" id="KV878237">
    <property type="protein sequence ID" value="OJZ90421.1"/>
    <property type="molecule type" value="Genomic_DNA"/>
</dbReference>
<reference evidence="2" key="1">
    <citation type="journal article" date="2017" name="Genome Biol.">
        <title>Comparative genomics reveals high biological diversity and specific adaptations in the industrially and medically important fungal genus Aspergillus.</title>
        <authorList>
            <person name="de Vries R.P."/>
            <person name="Riley R."/>
            <person name="Wiebenga A."/>
            <person name="Aguilar-Osorio G."/>
            <person name="Amillis S."/>
            <person name="Uchima C.A."/>
            <person name="Anderluh G."/>
            <person name="Asadollahi M."/>
            <person name="Askin M."/>
            <person name="Barry K."/>
            <person name="Battaglia E."/>
            <person name="Bayram O."/>
            <person name="Benocci T."/>
            <person name="Braus-Stromeyer S.A."/>
            <person name="Caldana C."/>
            <person name="Canovas D."/>
            <person name="Cerqueira G.C."/>
            <person name="Chen F."/>
            <person name="Chen W."/>
            <person name="Choi C."/>
            <person name="Clum A."/>
            <person name="Dos Santos R.A."/>
            <person name="Damasio A.R."/>
            <person name="Diallinas G."/>
            <person name="Emri T."/>
            <person name="Fekete E."/>
            <person name="Flipphi M."/>
            <person name="Freyberg S."/>
            <person name="Gallo A."/>
            <person name="Gournas C."/>
            <person name="Habgood R."/>
            <person name="Hainaut M."/>
            <person name="Harispe M.L."/>
            <person name="Henrissat B."/>
            <person name="Hilden K.S."/>
            <person name="Hope R."/>
            <person name="Hossain A."/>
            <person name="Karabika E."/>
            <person name="Karaffa L."/>
            <person name="Karanyi Z."/>
            <person name="Krasevec N."/>
            <person name="Kuo A."/>
            <person name="Kusch H."/>
            <person name="LaButti K."/>
            <person name="Lagendijk E.L."/>
            <person name="Lapidus A."/>
            <person name="Levasseur A."/>
            <person name="Lindquist E."/>
            <person name="Lipzen A."/>
            <person name="Logrieco A.F."/>
            <person name="MacCabe A."/>
            <person name="Maekelae M.R."/>
            <person name="Malavazi I."/>
            <person name="Melin P."/>
            <person name="Meyer V."/>
            <person name="Mielnichuk N."/>
            <person name="Miskei M."/>
            <person name="Molnar A.P."/>
            <person name="Mule G."/>
            <person name="Ngan C.Y."/>
            <person name="Orejas M."/>
            <person name="Orosz E."/>
            <person name="Ouedraogo J.P."/>
            <person name="Overkamp K.M."/>
            <person name="Park H.-S."/>
            <person name="Perrone G."/>
            <person name="Piumi F."/>
            <person name="Punt P.J."/>
            <person name="Ram A.F."/>
            <person name="Ramon A."/>
            <person name="Rauscher S."/>
            <person name="Record E."/>
            <person name="Riano-Pachon D.M."/>
            <person name="Robert V."/>
            <person name="Roehrig J."/>
            <person name="Ruller R."/>
            <person name="Salamov A."/>
            <person name="Salih N.S."/>
            <person name="Samson R.A."/>
            <person name="Sandor E."/>
            <person name="Sanguinetti M."/>
            <person name="Schuetze T."/>
            <person name="Sepcic K."/>
            <person name="Shelest E."/>
            <person name="Sherlock G."/>
            <person name="Sophianopoulou V."/>
            <person name="Squina F.M."/>
            <person name="Sun H."/>
            <person name="Susca A."/>
            <person name="Todd R.B."/>
            <person name="Tsang A."/>
            <person name="Unkles S.E."/>
            <person name="van de Wiele N."/>
            <person name="van Rossen-Uffink D."/>
            <person name="Oliveira J.V."/>
            <person name="Vesth T.C."/>
            <person name="Visser J."/>
            <person name="Yu J.-H."/>
            <person name="Zhou M."/>
            <person name="Andersen M.R."/>
            <person name="Archer D.B."/>
            <person name="Baker S.E."/>
            <person name="Benoit I."/>
            <person name="Brakhage A.A."/>
            <person name="Braus G.H."/>
            <person name="Fischer R."/>
            <person name="Frisvad J.C."/>
            <person name="Goldman G.H."/>
            <person name="Houbraken J."/>
            <person name="Oakley B."/>
            <person name="Pocsi I."/>
            <person name="Scazzocchio C."/>
            <person name="Seiboth B."/>
            <person name="vanKuyk P.A."/>
            <person name="Wortman J."/>
            <person name="Dyer P.S."/>
            <person name="Grigoriev I.V."/>
        </authorList>
    </citation>
    <scope>NUCLEOTIDE SEQUENCE [LARGE SCALE GENOMIC DNA]</scope>
    <source>
        <strain evidence="2">CBS 106.47</strain>
    </source>
</reference>